<evidence type="ECO:0000256" key="8">
    <source>
        <dbReference type="PIRSR" id="PIRSR037125-1"/>
    </source>
</evidence>
<dbReference type="AlphaFoldDB" id="A0A1E4TDC2"/>
<dbReference type="SUPFAM" id="SSF144206">
    <property type="entry name" value="NOB1 zinc finger-like"/>
    <property type="match status" value="1"/>
</dbReference>
<dbReference type="GO" id="GO:0005737">
    <property type="term" value="C:cytoplasm"/>
    <property type="evidence" value="ECO:0007669"/>
    <property type="project" value="EnsemblFungi"/>
</dbReference>
<dbReference type="InterPro" id="IPR036283">
    <property type="entry name" value="NOB1_Zf-like_sf"/>
</dbReference>
<keyword evidence="3 7" id="KW-0479">Metal-binding</keyword>
<proteinExistence type="inferred from homology"/>
<dbReference type="InterPro" id="IPR017117">
    <property type="entry name" value="Nob1_euk"/>
</dbReference>
<protein>
    <recommendedName>
        <fullName evidence="7">20S-pre-rRNA D-site endonuclease NOB1</fullName>
    </recommendedName>
</protein>
<evidence type="ECO:0000256" key="6">
    <source>
        <dbReference type="ARBA" id="ARBA00023242"/>
    </source>
</evidence>
<feature type="domain" description="Nin one binding (NOB1) Zn-ribbon-like" evidence="10">
    <location>
        <begin position="251"/>
        <end position="325"/>
    </location>
</feature>
<evidence type="ECO:0000259" key="11">
    <source>
        <dbReference type="Pfam" id="PF17146"/>
    </source>
</evidence>
<dbReference type="Gene3D" id="3.40.50.1010">
    <property type="entry name" value="5'-nuclease"/>
    <property type="match status" value="1"/>
</dbReference>
<feature type="compositionally biased region" description="Basic residues" evidence="9">
    <location>
        <begin position="405"/>
        <end position="414"/>
    </location>
</feature>
<feature type="region of interest" description="Disordered" evidence="9">
    <location>
        <begin position="114"/>
        <end position="199"/>
    </location>
</feature>
<keyword evidence="2" id="KW-0540">Nuclease</keyword>
<comment type="similarity">
    <text evidence="1 7">Belongs to the NOB1 family.</text>
</comment>
<feature type="compositionally biased region" description="Polar residues" evidence="9">
    <location>
        <begin position="148"/>
        <end position="176"/>
    </location>
</feature>
<keyword evidence="13" id="KW-1185">Reference proteome</keyword>
<dbReference type="Pfam" id="PF08772">
    <property type="entry name" value="Zn_ribbon_NOB1"/>
    <property type="match status" value="1"/>
</dbReference>
<sequence length="414" mass="45742">MNASCEALVLDAAPLINEPVAVLEKRASLFYTTPSVFAEIRDAEARRKLDLWGDKLTVRQPSKTSREAVELASKESGDYSVLSAADIGLIALCYEITCEKNDGNVPKITFSKTPKVKQAIDDQAEKDTESADQTEKLDVSTLEIDDSTLATDDFTSATDNNESNLSESDGWSTVQTKGRKSSNRKPRSAPDSDRWITPDNIASIHEDDSEIVETTAADYVRVCLSTGDFAVQNVAMRMHLQLMNIGTGKLIRTIRSYRLRCHACFKLVPPSNNTKNQKFCPSCGGATLTRVTVSTSAETGELQVHLKANFQWSNRGNKYSMPNPLSVKSRKKGTITNDIYVRADQKEYLKAVKDHDWQERHHQKQLEEWFGDAGSAVDVGNTPFAINSSSRSSNSAGVRVGLGRHANRPNPHKN</sequence>
<evidence type="ECO:0000313" key="12">
    <source>
        <dbReference type="EMBL" id="ODV89760.1"/>
    </source>
</evidence>
<reference evidence="13" key="1">
    <citation type="submission" date="2016-02" db="EMBL/GenBank/DDBJ databases">
        <title>Comparative genomics of biotechnologically important yeasts.</title>
        <authorList>
            <consortium name="DOE Joint Genome Institute"/>
            <person name="Riley R."/>
            <person name="Haridas S."/>
            <person name="Wolfe K.H."/>
            <person name="Lopes M.R."/>
            <person name="Hittinger C.T."/>
            <person name="Goker M."/>
            <person name="Salamov A."/>
            <person name="Wisecaver J."/>
            <person name="Long T.M."/>
            <person name="Aerts A.L."/>
            <person name="Barry K."/>
            <person name="Choi C."/>
            <person name="Clum A."/>
            <person name="Coughlan A.Y."/>
            <person name="Deshpande S."/>
            <person name="Douglass A.P."/>
            <person name="Hanson S.J."/>
            <person name="Klenk H.-P."/>
            <person name="Labutti K."/>
            <person name="Lapidus A."/>
            <person name="Lindquist E."/>
            <person name="Lipzen A."/>
            <person name="Meier-Kolthoff J.P."/>
            <person name="Ohm R.A."/>
            <person name="Otillar R.P."/>
            <person name="Pangilinan J."/>
            <person name="Peng Y."/>
            <person name="Rokas A."/>
            <person name="Rosa C.A."/>
            <person name="Scheuner C."/>
            <person name="Sibirny A.A."/>
            <person name="Slot J.C."/>
            <person name="Stielow J.B."/>
            <person name="Sun H."/>
            <person name="Kurtzman C.P."/>
            <person name="Blackwell M."/>
            <person name="Jeffries T.W."/>
            <person name="Grigoriev I.V."/>
        </authorList>
    </citation>
    <scope>NUCLEOTIDE SEQUENCE [LARGE SCALE GENOMIC DNA]</scope>
    <source>
        <strain evidence="13">NRRL Y-17796</strain>
    </source>
</reference>
<dbReference type="Gene3D" id="6.20.210.10">
    <property type="entry name" value="Nin one binding (NOB1), Zn-ribbon-like"/>
    <property type="match status" value="1"/>
</dbReference>
<dbReference type="GO" id="GO:0030688">
    <property type="term" value="C:preribosome, small subunit precursor"/>
    <property type="evidence" value="ECO:0007669"/>
    <property type="project" value="EnsemblFungi"/>
</dbReference>
<evidence type="ECO:0000256" key="2">
    <source>
        <dbReference type="ARBA" id="ARBA00022722"/>
    </source>
</evidence>
<evidence type="ECO:0000313" key="13">
    <source>
        <dbReference type="Proteomes" id="UP000095023"/>
    </source>
</evidence>
<feature type="domain" description="Ribonuclease PIN" evidence="11">
    <location>
        <begin position="8"/>
        <end position="96"/>
    </location>
</feature>
<dbReference type="GO" id="GO:0016787">
    <property type="term" value="F:hydrolase activity"/>
    <property type="evidence" value="ECO:0007669"/>
    <property type="project" value="UniProtKB-KW"/>
</dbReference>
<evidence type="ECO:0000259" key="10">
    <source>
        <dbReference type="Pfam" id="PF08772"/>
    </source>
</evidence>
<feature type="binding site" evidence="8">
    <location>
        <position position="283"/>
    </location>
    <ligand>
        <name>Zn(2+)</name>
        <dbReference type="ChEBI" id="CHEBI:29105"/>
    </ligand>
</feature>
<dbReference type="PANTHER" id="PTHR12814">
    <property type="entry name" value="RNA-BINDING PROTEIN NOB1"/>
    <property type="match status" value="1"/>
</dbReference>
<dbReference type="GO" id="GO:0004521">
    <property type="term" value="F:RNA endonuclease activity"/>
    <property type="evidence" value="ECO:0007669"/>
    <property type="project" value="UniProtKB-UniRule"/>
</dbReference>
<keyword evidence="4" id="KW-0378">Hydrolase</keyword>
<dbReference type="PIRSF" id="PIRSF037125">
    <property type="entry name" value="D-site_20S_pre-rRNA_nuclease"/>
    <property type="match status" value="1"/>
</dbReference>
<feature type="compositionally biased region" description="Basic and acidic residues" evidence="9">
    <location>
        <begin position="118"/>
        <end position="138"/>
    </location>
</feature>
<dbReference type="InterPro" id="IPR014881">
    <property type="entry name" value="NOB1_Zn-bd"/>
</dbReference>
<dbReference type="GO" id="GO:0046872">
    <property type="term" value="F:metal ion binding"/>
    <property type="evidence" value="ECO:0007669"/>
    <property type="project" value="UniProtKB-UniRule"/>
</dbReference>
<comment type="function">
    <text evidence="7">Required for the synthesis of 40S ribosome subunits. Has a role in processing 20S pre-rRNA into the mature 18S rRNA, where it is required for cleavage at the 3' end of the mature 18S rRNA (D-site). Accompanies the 20S pre-rRNA from the nucleus to the cytoplasm.</text>
</comment>
<feature type="binding site" evidence="8">
    <location>
        <position position="264"/>
    </location>
    <ligand>
        <name>Zn(2+)</name>
        <dbReference type="ChEBI" id="CHEBI:29105"/>
    </ligand>
</feature>
<dbReference type="InterPro" id="IPR033411">
    <property type="entry name" value="Ribonuclease_PIN"/>
</dbReference>
<name>A0A1E4TDC2_9ASCO</name>
<dbReference type="GO" id="GO:0043248">
    <property type="term" value="P:proteasome assembly"/>
    <property type="evidence" value="ECO:0007669"/>
    <property type="project" value="EnsemblFungi"/>
</dbReference>
<comment type="subcellular location">
    <subcellularLocation>
        <location evidence="7">Nucleus</location>
        <location evidence="7">Nucleolus</location>
    </subcellularLocation>
</comment>
<accession>A0A1E4TDC2</accession>
<organism evidence="12 13">
    <name type="scientific">Tortispora caseinolytica NRRL Y-17796</name>
    <dbReference type="NCBI Taxonomy" id="767744"/>
    <lineage>
        <taxon>Eukaryota</taxon>
        <taxon>Fungi</taxon>
        <taxon>Dikarya</taxon>
        <taxon>Ascomycota</taxon>
        <taxon>Saccharomycotina</taxon>
        <taxon>Trigonopsidomycetes</taxon>
        <taxon>Trigonopsidales</taxon>
        <taxon>Trigonopsidaceae</taxon>
        <taxon>Tortispora</taxon>
    </lineage>
</organism>
<dbReference type="PANTHER" id="PTHR12814:SF2">
    <property type="entry name" value="RNA-BINDING PROTEIN NOB1"/>
    <property type="match status" value="1"/>
</dbReference>
<feature type="binding site" evidence="8">
    <location>
        <position position="261"/>
    </location>
    <ligand>
        <name>Zn(2+)</name>
        <dbReference type="ChEBI" id="CHEBI:29105"/>
    </ligand>
</feature>
<evidence type="ECO:0000256" key="3">
    <source>
        <dbReference type="ARBA" id="ARBA00022723"/>
    </source>
</evidence>
<evidence type="ECO:0000256" key="1">
    <source>
        <dbReference type="ARBA" id="ARBA00005858"/>
    </source>
</evidence>
<evidence type="ECO:0000256" key="9">
    <source>
        <dbReference type="SAM" id="MobiDB-lite"/>
    </source>
</evidence>
<feature type="region of interest" description="Disordered" evidence="9">
    <location>
        <begin position="384"/>
        <end position="414"/>
    </location>
</feature>
<keyword evidence="6 7" id="KW-0539">Nucleus</keyword>
<dbReference type="InterPro" id="IPR039907">
    <property type="entry name" value="NOB1"/>
</dbReference>
<feature type="compositionally biased region" description="Basic residues" evidence="9">
    <location>
        <begin position="177"/>
        <end position="187"/>
    </location>
</feature>
<gene>
    <name evidence="12" type="ORF">CANCADRAFT_4385</name>
</gene>
<dbReference type="CDD" id="cd09876">
    <property type="entry name" value="PIN_Nob1-like"/>
    <property type="match status" value="1"/>
</dbReference>
<keyword evidence="5 7" id="KW-0862">Zinc</keyword>
<dbReference type="GO" id="GO:0000462">
    <property type="term" value="P:maturation of SSU-rRNA from tricistronic rRNA transcript (SSU-rRNA, 5.8S rRNA, LSU-rRNA)"/>
    <property type="evidence" value="ECO:0007669"/>
    <property type="project" value="EnsemblFungi"/>
</dbReference>
<evidence type="ECO:0000256" key="5">
    <source>
        <dbReference type="ARBA" id="ARBA00022833"/>
    </source>
</evidence>
<evidence type="ECO:0000256" key="4">
    <source>
        <dbReference type="ARBA" id="ARBA00022801"/>
    </source>
</evidence>
<feature type="binding site" evidence="8">
    <location>
        <position position="280"/>
    </location>
    <ligand>
        <name>Zn(2+)</name>
        <dbReference type="ChEBI" id="CHEBI:29105"/>
    </ligand>
</feature>
<evidence type="ECO:0000256" key="7">
    <source>
        <dbReference type="PIRNR" id="PIRNR037125"/>
    </source>
</evidence>
<dbReference type="OrthoDB" id="446759at2759"/>
<dbReference type="EMBL" id="KV453843">
    <property type="protein sequence ID" value="ODV89760.1"/>
    <property type="molecule type" value="Genomic_DNA"/>
</dbReference>
<dbReference type="FunFam" id="3.40.50.1010:FF:000020">
    <property type="entry name" value="20S-pre-rRNA D-site endonuclease NOB1"/>
    <property type="match status" value="1"/>
</dbReference>
<dbReference type="Proteomes" id="UP000095023">
    <property type="component" value="Unassembled WGS sequence"/>
</dbReference>
<dbReference type="Pfam" id="PF17146">
    <property type="entry name" value="PIN_6"/>
    <property type="match status" value="1"/>
</dbReference>
<dbReference type="GO" id="GO:0070181">
    <property type="term" value="F:small ribosomal subunit rRNA binding"/>
    <property type="evidence" value="ECO:0007669"/>
    <property type="project" value="EnsemblFungi"/>
</dbReference>
<dbReference type="GO" id="GO:0005730">
    <property type="term" value="C:nucleolus"/>
    <property type="evidence" value="ECO:0007669"/>
    <property type="project" value="UniProtKB-SubCell"/>
</dbReference>